<name>A0A328DU31_9ASTE</name>
<dbReference type="EMBL" id="NQVE01000104">
    <property type="protein sequence ID" value="RAL48018.1"/>
    <property type="molecule type" value="Genomic_DNA"/>
</dbReference>
<reference evidence="2 3" key="1">
    <citation type="submission" date="2018-06" db="EMBL/GenBank/DDBJ databases">
        <title>The Genome of Cuscuta australis (Dodder) Provides Insight into the Evolution of Plant Parasitism.</title>
        <authorList>
            <person name="Liu H."/>
        </authorList>
    </citation>
    <scope>NUCLEOTIDE SEQUENCE [LARGE SCALE GENOMIC DNA]</scope>
    <source>
        <strain evidence="3">cv. Yunnan</strain>
        <tissue evidence="2">Vines</tissue>
    </source>
</reference>
<evidence type="ECO:0000313" key="2">
    <source>
        <dbReference type="EMBL" id="RAL48018.1"/>
    </source>
</evidence>
<keyword evidence="3" id="KW-1185">Reference proteome</keyword>
<evidence type="ECO:0000256" key="1">
    <source>
        <dbReference type="SAM" id="MobiDB-lite"/>
    </source>
</evidence>
<feature type="region of interest" description="Disordered" evidence="1">
    <location>
        <begin position="158"/>
        <end position="178"/>
    </location>
</feature>
<accession>A0A328DU31</accession>
<gene>
    <name evidence="2" type="ORF">DM860_017795</name>
</gene>
<proteinExistence type="predicted"/>
<evidence type="ECO:0000313" key="3">
    <source>
        <dbReference type="Proteomes" id="UP000249390"/>
    </source>
</evidence>
<comment type="caution">
    <text evidence="2">The sequence shown here is derived from an EMBL/GenBank/DDBJ whole genome shotgun (WGS) entry which is preliminary data.</text>
</comment>
<dbReference type="AlphaFoldDB" id="A0A328DU31"/>
<feature type="compositionally biased region" description="Acidic residues" evidence="1">
    <location>
        <begin position="160"/>
        <end position="174"/>
    </location>
</feature>
<organism evidence="2 3">
    <name type="scientific">Cuscuta australis</name>
    <dbReference type="NCBI Taxonomy" id="267555"/>
    <lineage>
        <taxon>Eukaryota</taxon>
        <taxon>Viridiplantae</taxon>
        <taxon>Streptophyta</taxon>
        <taxon>Embryophyta</taxon>
        <taxon>Tracheophyta</taxon>
        <taxon>Spermatophyta</taxon>
        <taxon>Magnoliopsida</taxon>
        <taxon>eudicotyledons</taxon>
        <taxon>Gunneridae</taxon>
        <taxon>Pentapetalae</taxon>
        <taxon>asterids</taxon>
        <taxon>lamiids</taxon>
        <taxon>Solanales</taxon>
        <taxon>Convolvulaceae</taxon>
        <taxon>Cuscuteae</taxon>
        <taxon>Cuscuta</taxon>
        <taxon>Cuscuta subgen. Grammica</taxon>
        <taxon>Cuscuta sect. Cleistogrammica</taxon>
    </lineage>
</organism>
<protein>
    <submittedName>
        <fullName evidence="2">Uncharacterized protein</fullName>
    </submittedName>
</protein>
<dbReference type="Proteomes" id="UP000249390">
    <property type="component" value="Unassembled WGS sequence"/>
</dbReference>
<sequence>MRVLGCCKSLNSSSLMVQLPRLLKGKLTDHYIFASRLILQALTCNSLNEEVRESHISLFQRAIKEVCHWNFDSPIQAYDPPSSLDPLPLALPSVLSPNALEFVPSNPTTTNLTALKESNISFRGCSLSDIERDNNWSTSKAYDSDFEHMGYANKQVHLEEESEWETDNGEENEGREDWHARKTSLNKKNLAKFEHLSKQFQGGTHSKPRRSNRLASLRIQLIEENNLP</sequence>